<evidence type="ECO:0000313" key="4">
    <source>
        <dbReference type="Proteomes" id="UP000004221"/>
    </source>
</evidence>
<dbReference type="Proteomes" id="UP000004221">
    <property type="component" value="Unassembled WGS sequence"/>
</dbReference>
<evidence type="ECO:0000256" key="1">
    <source>
        <dbReference type="ARBA" id="ARBA00008791"/>
    </source>
</evidence>
<dbReference type="InterPro" id="IPR006016">
    <property type="entry name" value="UspA"/>
</dbReference>
<evidence type="ECO:0000313" key="3">
    <source>
        <dbReference type="EMBL" id="CCF82895.1"/>
    </source>
</evidence>
<dbReference type="PANTHER" id="PTHR46268:SF6">
    <property type="entry name" value="UNIVERSAL STRESS PROTEIN UP12"/>
    <property type="match status" value="1"/>
</dbReference>
<dbReference type="Pfam" id="PF00582">
    <property type="entry name" value="Usp"/>
    <property type="match status" value="2"/>
</dbReference>
<feature type="domain" description="UspA" evidence="2">
    <location>
        <begin position="137"/>
        <end position="276"/>
    </location>
</feature>
<accession>I4EDY3</accession>
<protein>
    <submittedName>
        <fullName evidence="3">UspA domain protein</fullName>
    </submittedName>
</protein>
<dbReference type="PANTHER" id="PTHR46268">
    <property type="entry name" value="STRESS RESPONSE PROTEIN NHAX"/>
    <property type="match status" value="1"/>
</dbReference>
<dbReference type="OrthoDB" id="9808582at2"/>
<dbReference type="SUPFAM" id="SSF52402">
    <property type="entry name" value="Adenine nucleotide alpha hydrolases-like"/>
    <property type="match status" value="2"/>
</dbReference>
<dbReference type="InterPro" id="IPR006015">
    <property type="entry name" value="Universal_stress_UspA"/>
</dbReference>
<keyword evidence="4" id="KW-1185">Reference proteome</keyword>
<name>I4EDY3_9BACT</name>
<dbReference type="PRINTS" id="PR01438">
    <property type="entry name" value="UNVRSLSTRESS"/>
</dbReference>
<organism evidence="3 4">
    <name type="scientific">Nitrolancea hollandica Lb</name>
    <dbReference type="NCBI Taxonomy" id="1129897"/>
    <lineage>
        <taxon>Bacteria</taxon>
        <taxon>Pseudomonadati</taxon>
        <taxon>Thermomicrobiota</taxon>
        <taxon>Thermomicrobia</taxon>
        <taxon>Sphaerobacterales</taxon>
        <taxon>Sphaerobacterineae</taxon>
        <taxon>Sphaerobacteraceae</taxon>
        <taxon>Nitrolancea</taxon>
    </lineage>
</organism>
<comment type="similarity">
    <text evidence="1">Belongs to the universal stress protein A family.</text>
</comment>
<dbReference type="Gene3D" id="3.40.50.620">
    <property type="entry name" value="HUPs"/>
    <property type="match status" value="2"/>
</dbReference>
<dbReference type="CDD" id="cd00293">
    <property type="entry name" value="USP-like"/>
    <property type="match status" value="2"/>
</dbReference>
<proteinExistence type="inferred from homology"/>
<evidence type="ECO:0000259" key="2">
    <source>
        <dbReference type="Pfam" id="PF00582"/>
    </source>
</evidence>
<reference evidence="3 4" key="1">
    <citation type="journal article" date="2012" name="ISME J.">
        <title>Nitrification expanded: discovery, physiology and genomics of a nitrite-oxidizing bacterium from the phylum Chloroflexi.</title>
        <authorList>
            <person name="Sorokin D.Y."/>
            <person name="Lucker S."/>
            <person name="Vejmelkova D."/>
            <person name="Kostrikina N.A."/>
            <person name="Kleerebezem R."/>
            <person name="Rijpstra W.I."/>
            <person name="Damste J.S."/>
            <person name="Le Paslier D."/>
            <person name="Muyzer G."/>
            <person name="Wagner M."/>
            <person name="van Loosdrecht M.C."/>
            <person name="Daims H."/>
        </authorList>
    </citation>
    <scope>NUCLEOTIDE SEQUENCE [LARGE SCALE GENOMIC DNA]</scope>
    <source>
        <strain evidence="4">none</strain>
    </source>
</reference>
<gene>
    <name evidence="3" type="ORF">NITHO_1650014</name>
</gene>
<dbReference type="EMBL" id="CAGS01000074">
    <property type="protein sequence ID" value="CCF82895.1"/>
    <property type="molecule type" value="Genomic_DNA"/>
</dbReference>
<dbReference type="InterPro" id="IPR014729">
    <property type="entry name" value="Rossmann-like_a/b/a_fold"/>
</dbReference>
<feature type="domain" description="UspA" evidence="2">
    <location>
        <begin position="1"/>
        <end position="125"/>
    </location>
</feature>
<dbReference type="RefSeq" id="WP_008475428.1">
    <property type="nucleotide sequence ID" value="NZ_CAGS01000074.1"/>
</dbReference>
<sequence>MIGVVVVPLDGSRLAEEALPDARQLADHLRVPLHLLKVIPPDASVDIRDEASAYLSETGRELHHPFHMSVRLGNTADQIIALADEVDNPIIAMTTHGRGGLGRLLYGSVADQVLRESNVPVHLIRSGARSAAGGALRSIMVPLDGSAHSESALPYAVELARAFHADLWLVRVVESPLVIGGPLSAFSLTDAHQRATRVAESYLRIVLERLEGEGVRGQYRLLTGFAEDELLAFAEDTEIDLVVMATRGRTGMERLTLRDLAGHLLRRGSAPVMMVRKAAVISEERPRLVAL</sequence>
<dbReference type="AlphaFoldDB" id="I4EDY3"/>
<comment type="caution">
    <text evidence="3">The sequence shown here is derived from an EMBL/GenBank/DDBJ whole genome shotgun (WGS) entry which is preliminary data.</text>
</comment>